<proteinExistence type="predicted"/>
<name>A0AAX4PLD2_9CHLO</name>
<keyword evidence="2" id="KW-1185">Reference proteome</keyword>
<dbReference type="EMBL" id="CP151518">
    <property type="protein sequence ID" value="WZN67207.1"/>
    <property type="molecule type" value="Genomic_DNA"/>
</dbReference>
<sequence length="258" mass="28483">MGRGTCLHNRSLSDCYRAGTLVTVAEDLLAKQSELLSYKNGLLLDLDRRLEVLGLRAKEVSTSLVSVREAVEKEGENCAYEVEELDAEWRGKAQMAVQESSFEKDAALERLDVEAKEGRRESEAALRALGKKAAAIERDIEGLKTRRIEVETSRALGRYLGGASDERLREFFGRLRRGDYSDSVFELTASRAEGKGSMWRVDWRGQRSELLGEAPRGGSSENATRALPVDDGFGSKHFPRGGYFPSCAVVGTSGMLLK</sequence>
<protein>
    <submittedName>
        <fullName evidence="1">Uncharacterized protein</fullName>
    </submittedName>
</protein>
<evidence type="ECO:0000313" key="1">
    <source>
        <dbReference type="EMBL" id="WZN67207.1"/>
    </source>
</evidence>
<evidence type="ECO:0000313" key="2">
    <source>
        <dbReference type="Proteomes" id="UP001472866"/>
    </source>
</evidence>
<gene>
    <name evidence="1" type="ORF">HKI87_18g87790</name>
</gene>
<dbReference type="AlphaFoldDB" id="A0AAX4PLD2"/>
<dbReference type="Proteomes" id="UP001472866">
    <property type="component" value="Chromosome 18"/>
</dbReference>
<accession>A0AAX4PLD2</accession>
<organism evidence="1 2">
    <name type="scientific">Chloropicon roscoffensis</name>
    <dbReference type="NCBI Taxonomy" id="1461544"/>
    <lineage>
        <taxon>Eukaryota</taxon>
        <taxon>Viridiplantae</taxon>
        <taxon>Chlorophyta</taxon>
        <taxon>Chloropicophyceae</taxon>
        <taxon>Chloropicales</taxon>
        <taxon>Chloropicaceae</taxon>
        <taxon>Chloropicon</taxon>
    </lineage>
</organism>
<reference evidence="1 2" key="1">
    <citation type="submission" date="2024-03" db="EMBL/GenBank/DDBJ databases">
        <title>Complete genome sequence of the green alga Chloropicon roscoffensis RCC1871.</title>
        <authorList>
            <person name="Lemieux C."/>
            <person name="Pombert J.-F."/>
            <person name="Otis C."/>
            <person name="Turmel M."/>
        </authorList>
    </citation>
    <scope>NUCLEOTIDE SEQUENCE [LARGE SCALE GENOMIC DNA]</scope>
    <source>
        <strain evidence="1 2">RCC1871</strain>
    </source>
</reference>